<comment type="caution">
    <text evidence="1">The sequence shown here is derived from an EMBL/GenBank/DDBJ whole genome shotgun (WGS) entry which is preliminary data.</text>
</comment>
<evidence type="ECO:0000313" key="1">
    <source>
        <dbReference type="EMBL" id="KAJ9660423.1"/>
    </source>
</evidence>
<evidence type="ECO:0000313" key="2">
    <source>
        <dbReference type="Proteomes" id="UP001172386"/>
    </source>
</evidence>
<dbReference type="Proteomes" id="UP001172386">
    <property type="component" value="Unassembled WGS sequence"/>
</dbReference>
<dbReference type="EMBL" id="JAPDRQ010000031">
    <property type="protein sequence ID" value="KAJ9660423.1"/>
    <property type="molecule type" value="Genomic_DNA"/>
</dbReference>
<sequence length="303" mass="34339">MAGLTWSTSLNSDMTFTDVSDLTDFTDFIGEVLGLEIVELHAFISSRGNEYFCEIDEEYLTDRFNLTGLQTEVHYYQHALDLITDVFDLDCEDDMRETIEKSARHLYGLVHARYIVTTRGLSKMVIGWFDDVSSSALTLCVQVDKFKKSDFGKCPRVHCESQPLLPMGLSDIPYQKSVKLYCARCEDIYNPKSSRHAQIDGAYFGASFHNILFQVYPALIPQKSRRRYEPRIFGFRVHASAALARWQAEERVEMRRRLKESGAAIDTSKLFIEDAAGEDSEAHDDGTREAAVAEQAVDIGAAR</sequence>
<accession>A0ACC3AEA6</accession>
<protein>
    <submittedName>
        <fullName evidence="1">Casein kinase 2 regulatory subunit</fullName>
    </submittedName>
</protein>
<gene>
    <name evidence="1" type="primary">CKB2</name>
    <name evidence="1" type="ORF">H2198_002541</name>
</gene>
<proteinExistence type="predicted"/>
<keyword evidence="2" id="KW-1185">Reference proteome</keyword>
<name>A0ACC3AEA6_9EURO</name>
<reference evidence="1" key="1">
    <citation type="submission" date="2022-10" db="EMBL/GenBank/DDBJ databases">
        <title>Culturing micro-colonial fungi from biological soil crusts in the Mojave desert and describing Neophaeococcomyces mojavensis, and introducing the new genera and species Taxawa tesnikishii.</title>
        <authorList>
            <person name="Kurbessoian T."/>
            <person name="Stajich J.E."/>
        </authorList>
    </citation>
    <scope>NUCLEOTIDE SEQUENCE</scope>
    <source>
        <strain evidence="1">JES_112</strain>
    </source>
</reference>
<organism evidence="1 2">
    <name type="scientific">Neophaeococcomyces mojaviensis</name>
    <dbReference type="NCBI Taxonomy" id="3383035"/>
    <lineage>
        <taxon>Eukaryota</taxon>
        <taxon>Fungi</taxon>
        <taxon>Dikarya</taxon>
        <taxon>Ascomycota</taxon>
        <taxon>Pezizomycotina</taxon>
        <taxon>Eurotiomycetes</taxon>
        <taxon>Chaetothyriomycetidae</taxon>
        <taxon>Chaetothyriales</taxon>
        <taxon>Chaetothyriales incertae sedis</taxon>
        <taxon>Neophaeococcomyces</taxon>
    </lineage>
</organism>